<evidence type="ECO:0000256" key="1">
    <source>
        <dbReference type="ARBA" id="ARBA00004115"/>
    </source>
</evidence>
<evidence type="ECO:0000256" key="6">
    <source>
        <dbReference type="ARBA" id="ARBA00022989"/>
    </source>
</evidence>
<evidence type="ECO:0000256" key="7">
    <source>
        <dbReference type="ARBA" id="ARBA00023136"/>
    </source>
</evidence>
<evidence type="ECO:0000259" key="11">
    <source>
        <dbReference type="PROSITE" id="PS50866"/>
    </source>
</evidence>
<evidence type="ECO:0000256" key="8">
    <source>
        <dbReference type="RuleBase" id="RU003827"/>
    </source>
</evidence>
<feature type="signal peptide" evidence="10">
    <location>
        <begin position="1"/>
        <end position="17"/>
    </location>
</feature>
<comment type="subcellular location">
    <subcellularLocation>
        <location evidence="1">Endoplasmic reticulum membrane</location>
        <topology evidence="1">Single-pass type I membrane protein</topology>
    </subcellularLocation>
    <subcellularLocation>
        <location evidence="8">Membrane</location>
        <topology evidence="8">Single-pass type I membrane protein</topology>
    </subcellularLocation>
</comment>
<keyword evidence="5" id="KW-0256">Endoplasmic reticulum</keyword>
<feature type="domain" description="GOLD" evidence="11">
    <location>
        <begin position="49"/>
        <end position="134"/>
    </location>
</feature>
<protein>
    <submittedName>
        <fullName evidence="12">Transmembrane emp24 domain-containing 6</fullName>
    </submittedName>
</protein>
<keyword evidence="6 9" id="KW-1133">Transmembrane helix</keyword>
<evidence type="ECO:0000313" key="12">
    <source>
        <dbReference type="EMBL" id="CAH2323973.1"/>
    </source>
</evidence>
<reference evidence="12" key="1">
    <citation type="submission" date="2022-03" db="EMBL/GenBank/DDBJ databases">
        <authorList>
            <person name="Alioto T."/>
            <person name="Alioto T."/>
            <person name="Gomez Garrido J."/>
        </authorList>
    </citation>
    <scope>NUCLEOTIDE SEQUENCE</scope>
</reference>
<dbReference type="PANTHER" id="PTHR22811">
    <property type="entry name" value="TRANSMEMBRANE EMP24 DOMAIN-CONTAINING PROTEIN"/>
    <property type="match status" value="1"/>
</dbReference>
<keyword evidence="13" id="KW-1185">Reference proteome</keyword>
<evidence type="ECO:0000256" key="5">
    <source>
        <dbReference type="ARBA" id="ARBA00022824"/>
    </source>
</evidence>
<dbReference type="InterPro" id="IPR009038">
    <property type="entry name" value="GOLD_dom"/>
</dbReference>
<evidence type="ECO:0000256" key="9">
    <source>
        <dbReference type="SAM" id="Phobius"/>
    </source>
</evidence>
<gene>
    <name evidence="12" type="ORF">PECUL_23A032861</name>
</gene>
<dbReference type="InterPro" id="IPR015720">
    <property type="entry name" value="Emp24-like"/>
</dbReference>
<name>A0AAD1WQ74_PELCU</name>
<dbReference type="GO" id="GO:0005789">
    <property type="term" value="C:endoplasmic reticulum membrane"/>
    <property type="evidence" value="ECO:0007669"/>
    <property type="project" value="UniProtKB-SubCell"/>
</dbReference>
<sequence>MFLTAAVLLSLLHPGLAQKSEPLSNPKSEPLFRGSDRYDFAILVPPSGSECFWHFAHQNGFFYFGFEVQWSSGLMQDRHVTATAHTPDGFLIETSENVRGQINFQTKETGFYQLCVNNWQNHFGSVQIYLNFGVFYDGQGDEHPQDHKRKLNDTLSSIEESAQIVQGRVLHMWRYYNFARMRRGSDYYILMSNYHYVNWWSAATSLLIVTSGVLQLYFLKRLFHVKPTTDTHKPRC</sequence>
<evidence type="ECO:0000256" key="3">
    <source>
        <dbReference type="ARBA" id="ARBA00022692"/>
    </source>
</evidence>
<evidence type="ECO:0000313" key="13">
    <source>
        <dbReference type="Proteomes" id="UP001295444"/>
    </source>
</evidence>
<evidence type="ECO:0000256" key="4">
    <source>
        <dbReference type="ARBA" id="ARBA00022729"/>
    </source>
</evidence>
<dbReference type="PROSITE" id="PS50866">
    <property type="entry name" value="GOLD"/>
    <property type="match status" value="1"/>
</dbReference>
<keyword evidence="7 9" id="KW-0472">Membrane</keyword>
<keyword evidence="4 10" id="KW-0732">Signal</keyword>
<feature type="chain" id="PRO_5041973112" evidence="10">
    <location>
        <begin position="18"/>
        <end position="236"/>
    </location>
</feature>
<evidence type="ECO:0000256" key="2">
    <source>
        <dbReference type="ARBA" id="ARBA00007104"/>
    </source>
</evidence>
<dbReference type="Pfam" id="PF01105">
    <property type="entry name" value="EMP24_GP25L"/>
    <property type="match status" value="1"/>
</dbReference>
<dbReference type="AlphaFoldDB" id="A0AAD1WQ74"/>
<accession>A0AAD1WQ74</accession>
<feature type="transmembrane region" description="Helical" evidence="9">
    <location>
        <begin position="199"/>
        <end position="219"/>
    </location>
</feature>
<evidence type="ECO:0000256" key="10">
    <source>
        <dbReference type="SAM" id="SignalP"/>
    </source>
</evidence>
<keyword evidence="3 8" id="KW-0812">Transmembrane</keyword>
<comment type="similarity">
    <text evidence="2 8">Belongs to the EMP24/GP25L family.</text>
</comment>
<dbReference type="Proteomes" id="UP001295444">
    <property type="component" value="Chromosome 12"/>
</dbReference>
<dbReference type="EMBL" id="OW240923">
    <property type="protein sequence ID" value="CAH2323973.1"/>
    <property type="molecule type" value="Genomic_DNA"/>
</dbReference>
<dbReference type="SMART" id="SM01190">
    <property type="entry name" value="EMP24_GP25L"/>
    <property type="match status" value="1"/>
</dbReference>
<organism evidence="12 13">
    <name type="scientific">Pelobates cultripes</name>
    <name type="common">Western spadefoot toad</name>
    <dbReference type="NCBI Taxonomy" id="61616"/>
    <lineage>
        <taxon>Eukaryota</taxon>
        <taxon>Metazoa</taxon>
        <taxon>Chordata</taxon>
        <taxon>Craniata</taxon>
        <taxon>Vertebrata</taxon>
        <taxon>Euteleostomi</taxon>
        <taxon>Amphibia</taxon>
        <taxon>Batrachia</taxon>
        <taxon>Anura</taxon>
        <taxon>Pelobatoidea</taxon>
        <taxon>Pelobatidae</taxon>
        <taxon>Pelobates</taxon>
    </lineage>
</organism>
<proteinExistence type="inferred from homology"/>